<keyword evidence="6" id="KW-1185">Reference proteome</keyword>
<proteinExistence type="inferred from homology"/>
<accession>A0A1H9YS05</accession>
<dbReference type="HAMAP" id="MF_00385">
    <property type="entry name" value="Ribosomal_bS16"/>
    <property type="match status" value="1"/>
</dbReference>
<dbReference type="PANTHER" id="PTHR12919:SF20">
    <property type="entry name" value="SMALL RIBOSOMAL SUBUNIT PROTEIN BS16M"/>
    <property type="match status" value="1"/>
</dbReference>
<dbReference type="Proteomes" id="UP000242642">
    <property type="component" value="Unassembled WGS sequence"/>
</dbReference>
<dbReference type="FunFam" id="3.30.1320.10:FF:000001">
    <property type="entry name" value="30S ribosomal protein S16"/>
    <property type="match status" value="1"/>
</dbReference>
<keyword evidence="4" id="KW-1133">Transmembrane helix</keyword>
<keyword evidence="1 3" id="KW-0689">Ribosomal protein</keyword>
<dbReference type="GO" id="GO:0003735">
    <property type="term" value="F:structural constituent of ribosome"/>
    <property type="evidence" value="ECO:0007669"/>
    <property type="project" value="InterPro"/>
</dbReference>
<evidence type="ECO:0000256" key="3">
    <source>
        <dbReference type="HAMAP-Rule" id="MF_00385"/>
    </source>
</evidence>
<gene>
    <name evidence="3" type="primary">rpsP</name>
    <name evidence="5" type="ORF">SAMN02583745_00322</name>
</gene>
<reference evidence="6" key="1">
    <citation type="submission" date="2016-10" db="EMBL/GenBank/DDBJ databases">
        <authorList>
            <person name="Varghese N."/>
            <person name="Submissions S."/>
        </authorList>
    </citation>
    <scope>NUCLEOTIDE SEQUENCE [LARGE SCALE GENOMIC DNA]</scope>
    <source>
        <strain evidence="6">DSM 18579</strain>
    </source>
</reference>
<dbReference type="PANTHER" id="PTHR12919">
    <property type="entry name" value="30S RIBOSOMAL PROTEIN S16"/>
    <property type="match status" value="1"/>
</dbReference>
<dbReference type="Pfam" id="PF00886">
    <property type="entry name" value="Ribosomal_S16"/>
    <property type="match status" value="1"/>
</dbReference>
<keyword evidence="2 3" id="KW-0687">Ribonucleoprotein</keyword>
<sequence>MHFTATAFGMLAVVVILYTNEDVMVTIRLARGGSKKRPFYQVVVTDSRNSRDGRFIERLGFFNPIASGQAEKLRLDLDRINHWIGVGATVSDRVNQLIKDAKKAA</sequence>
<dbReference type="InterPro" id="IPR000307">
    <property type="entry name" value="Ribosomal_bS16"/>
</dbReference>
<evidence type="ECO:0000256" key="2">
    <source>
        <dbReference type="ARBA" id="ARBA00023274"/>
    </source>
</evidence>
<dbReference type="SUPFAM" id="SSF54565">
    <property type="entry name" value="Ribosomal protein S16"/>
    <property type="match status" value="1"/>
</dbReference>
<dbReference type="AlphaFoldDB" id="A0A1H9YS05"/>
<dbReference type="Gene3D" id="3.30.1320.10">
    <property type="match status" value="1"/>
</dbReference>
<dbReference type="EMBL" id="FOHV01000002">
    <property type="protein sequence ID" value="SES71892.1"/>
    <property type="molecule type" value="Genomic_DNA"/>
</dbReference>
<name>A0A1H9YS05_9GAMM</name>
<dbReference type="GO" id="GO:0006412">
    <property type="term" value="P:translation"/>
    <property type="evidence" value="ECO:0007669"/>
    <property type="project" value="UniProtKB-UniRule"/>
</dbReference>
<protein>
    <recommendedName>
        <fullName evidence="3">Small ribosomal subunit protein bS16</fullName>
    </recommendedName>
</protein>
<feature type="transmembrane region" description="Helical" evidence="4">
    <location>
        <begin position="6"/>
        <end position="27"/>
    </location>
</feature>
<dbReference type="STRING" id="1123402.SAMN02583745_00322"/>
<evidence type="ECO:0000256" key="1">
    <source>
        <dbReference type="ARBA" id="ARBA00022980"/>
    </source>
</evidence>
<dbReference type="InterPro" id="IPR023803">
    <property type="entry name" value="Ribosomal_bS16_dom_sf"/>
</dbReference>
<organism evidence="5 6">
    <name type="scientific">Thorsellia anophelis DSM 18579</name>
    <dbReference type="NCBI Taxonomy" id="1123402"/>
    <lineage>
        <taxon>Bacteria</taxon>
        <taxon>Pseudomonadati</taxon>
        <taxon>Pseudomonadota</taxon>
        <taxon>Gammaproteobacteria</taxon>
        <taxon>Enterobacterales</taxon>
        <taxon>Thorselliaceae</taxon>
        <taxon>Thorsellia</taxon>
    </lineage>
</organism>
<keyword evidence="4" id="KW-0472">Membrane</keyword>
<evidence type="ECO:0000313" key="6">
    <source>
        <dbReference type="Proteomes" id="UP000242642"/>
    </source>
</evidence>
<keyword evidence="4" id="KW-0812">Transmembrane</keyword>
<dbReference type="GO" id="GO:0015935">
    <property type="term" value="C:small ribosomal subunit"/>
    <property type="evidence" value="ECO:0007669"/>
    <property type="project" value="TreeGrafter"/>
</dbReference>
<comment type="similarity">
    <text evidence="3">Belongs to the bacterial ribosomal protein bS16 family.</text>
</comment>
<evidence type="ECO:0000256" key="4">
    <source>
        <dbReference type="SAM" id="Phobius"/>
    </source>
</evidence>
<dbReference type="NCBIfam" id="TIGR00002">
    <property type="entry name" value="S16"/>
    <property type="match status" value="1"/>
</dbReference>
<evidence type="ECO:0000313" key="5">
    <source>
        <dbReference type="EMBL" id="SES71892.1"/>
    </source>
</evidence>
<dbReference type="GO" id="GO:0005737">
    <property type="term" value="C:cytoplasm"/>
    <property type="evidence" value="ECO:0007669"/>
    <property type="project" value="UniProtKB-ARBA"/>
</dbReference>